<keyword evidence="2" id="KW-0001">2Fe-2S</keyword>
<name>A0A2C9ZZM8_PSEDV</name>
<dbReference type="PANTHER" id="PTHR30204:SF0">
    <property type="entry name" value="REDOX-SENSITIVE TRANSCRIPTIONAL ACTIVATOR SOXR"/>
    <property type="match status" value="1"/>
</dbReference>
<dbReference type="GO" id="GO:0051537">
    <property type="term" value="F:2 iron, 2 sulfur cluster binding"/>
    <property type="evidence" value="ECO:0007669"/>
    <property type="project" value="UniProtKB-KW"/>
</dbReference>
<dbReference type="InterPro" id="IPR000551">
    <property type="entry name" value="MerR-type_HTH_dom"/>
</dbReference>
<evidence type="ECO:0000256" key="4">
    <source>
        <dbReference type="ARBA" id="ARBA00023014"/>
    </source>
</evidence>
<dbReference type="NCBIfam" id="TIGR01950">
    <property type="entry name" value="SoxR"/>
    <property type="match status" value="1"/>
</dbReference>
<dbReference type="GO" id="GO:0006979">
    <property type="term" value="P:response to oxidative stress"/>
    <property type="evidence" value="ECO:0007669"/>
    <property type="project" value="InterPro"/>
</dbReference>
<keyword evidence="8" id="KW-1185">Reference proteome</keyword>
<organism evidence="7 8">
    <name type="scientific">Pseudoalteromonas ulvae</name>
    <dbReference type="NCBI Taxonomy" id="107327"/>
    <lineage>
        <taxon>Bacteria</taxon>
        <taxon>Pseudomonadati</taxon>
        <taxon>Pseudomonadota</taxon>
        <taxon>Gammaproteobacteria</taxon>
        <taxon>Alteromonadales</taxon>
        <taxon>Pseudoalteromonadaceae</taxon>
        <taxon>Pseudoalteromonas</taxon>
    </lineage>
</organism>
<keyword evidence="5" id="KW-0238">DNA-binding</keyword>
<comment type="caution">
    <text evidence="7">The sequence shown here is derived from an EMBL/GenBank/DDBJ whole genome shotgun (WGS) entry which is preliminary data.</text>
</comment>
<proteinExistence type="predicted"/>
<evidence type="ECO:0000256" key="3">
    <source>
        <dbReference type="ARBA" id="ARBA00023004"/>
    </source>
</evidence>
<reference evidence="7 8" key="1">
    <citation type="submission" date="2017-02" db="EMBL/GenBank/DDBJ databases">
        <title>Pseudoalteromonas ulvae TC14 Genome.</title>
        <authorList>
            <person name="Molmeret M."/>
        </authorList>
    </citation>
    <scope>NUCLEOTIDE SEQUENCE [LARGE SCALE GENOMIC DNA]</scope>
    <source>
        <strain evidence="7">TC14</strain>
    </source>
</reference>
<dbReference type="Proteomes" id="UP000194841">
    <property type="component" value="Unassembled WGS sequence"/>
</dbReference>
<sequence length="153" mass="17188">MNNEANLSVGQVAKRTGVAVSALHFYEQKGLIHSLRNHGNQRRYKRDVMRRIAIIKAAQKFGVTLEEIKQAFDALPQKRDPTKDDWSQLATQWQAMLTEKITAMTQLKNNITGCIGCGCLSLHHCPIYNQDDKLAKQGDGAHLLFTEHGSSKE</sequence>
<dbReference type="GO" id="GO:0003677">
    <property type="term" value="F:DNA binding"/>
    <property type="evidence" value="ECO:0007669"/>
    <property type="project" value="UniProtKB-KW"/>
</dbReference>
<dbReference type="PROSITE" id="PS00552">
    <property type="entry name" value="HTH_MERR_1"/>
    <property type="match status" value="1"/>
</dbReference>
<dbReference type="PRINTS" id="PR00040">
    <property type="entry name" value="HTHMERR"/>
</dbReference>
<evidence type="ECO:0000313" key="7">
    <source>
        <dbReference type="EMBL" id="OUL56222.1"/>
    </source>
</evidence>
<dbReference type="InterPro" id="IPR047057">
    <property type="entry name" value="MerR_fam"/>
</dbReference>
<dbReference type="EMBL" id="MWPV01000007">
    <property type="protein sequence ID" value="OUL56222.1"/>
    <property type="molecule type" value="Genomic_DNA"/>
</dbReference>
<dbReference type="SUPFAM" id="SSF46955">
    <property type="entry name" value="Putative DNA-binding domain"/>
    <property type="match status" value="1"/>
</dbReference>
<dbReference type="Pfam" id="PF13411">
    <property type="entry name" value="MerR_1"/>
    <property type="match status" value="1"/>
</dbReference>
<accession>A0A2C9ZZM8</accession>
<dbReference type="PROSITE" id="PS50937">
    <property type="entry name" value="HTH_MERR_2"/>
    <property type="match status" value="1"/>
</dbReference>
<keyword evidence="4" id="KW-0411">Iron-sulfur</keyword>
<dbReference type="InterPro" id="IPR010211">
    <property type="entry name" value="Redox-sen_tscrpt-act_SoxR"/>
</dbReference>
<evidence type="ECO:0000256" key="2">
    <source>
        <dbReference type="ARBA" id="ARBA00022714"/>
    </source>
</evidence>
<dbReference type="RefSeq" id="WP_086745736.1">
    <property type="nucleotide sequence ID" value="NZ_MWPV01000007.1"/>
</dbReference>
<dbReference type="InterPro" id="IPR009061">
    <property type="entry name" value="DNA-bd_dom_put_sf"/>
</dbReference>
<dbReference type="SMART" id="SM00422">
    <property type="entry name" value="HTH_MERR"/>
    <property type="match status" value="1"/>
</dbReference>
<evidence type="ECO:0000259" key="6">
    <source>
        <dbReference type="PROSITE" id="PS50937"/>
    </source>
</evidence>
<protein>
    <recommendedName>
        <fullName evidence="1">Redox-sensitive transcriptional activator SoxR</fullName>
    </recommendedName>
</protein>
<dbReference type="PANTHER" id="PTHR30204">
    <property type="entry name" value="REDOX-CYCLING DRUG-SENSING TRANSCRIPTIONAL ACTIVATOR SOXR"/>
    <property type="match status" value="1"/>
</dbReference>
<keyword evidence="2" id="KW-0479">Metal-binding</keyword>
<dbReference type="OrthoDB" id="9802944at2"/>
<dbReference type="CDD" id="cd01110">
    <property type="entry name" value="HTH_SoxR"/>
    <property type="match status" value="1"/>
</dbReference>
<evidence type="ECO:0000313" key="8">
    <source>
        <dbReference type="Proteomes" id="UP000194841"/>
    </source>
</evidence>
<keyword evidence="3" id="KW-0408">Iron</keyword>
<dbReference type="GO" id="GO:0003700">
    <property type="term" value="F:DNA-binding transcription factor activity"/>
    <property type="evidence" value="ECO:0007669"/>
    <property type="project" value="InterPro"/>
</dbReference>
<dbReference type="AlphaFoldDB" id="A0A2C9ZZM8"/>
<dbReference type="Gene3D" id="1.10.1660.10">
    <property type="match status" value="1"/>
</dbReference>
<evidence type="ECO:0000256" key="5">
    <source>
        <dbReference type="ARBA" id="ARBA00023125"/>
    </source>
</evidence>
<gene>
    <name evidence="7" type="ORF">B1199_19110</name>
</gene>
<evidence type="ECO:0000256" key="1">
    <source>
        <dbReference type="ARBA" id="ARBA00014474"/>
    </source>
</evidence>
<feature type="domain" description="HTH merR-type" evidence="6">
    <location>
        <begin position="6"/>
        <end position="74"/>
    </location>
</feature>